<keyword evidence="4" id="KW-1185">Reference proteome</keyword>
<feature type="signal peptide" evidence="2">
    <location>
        <begin position="1"/>
        <end position="18"/>
    </location>
</feature>
<name>A0A6A4HQY6_9AGAR</name>
<gene>
    <name evidence="3" type="ORF">BT96DRAFT_920171</name>
</gene>
<accession>A0A6A4HQY6</accession>
<feature type="compositionally biased region" description="Basic and acidic residues" evidence="1">
    <location>
        <begin position="160"/>
        <end position="176"/>
    </location>
</feature>
<dbReference type="EMBL" id="ML769470">
    <property type="protein sequence ID" value="KAE9399377.1"/>
    <property type="molecule type" value="Genomic_DNA"/>
</dbReference>
<proteinExistence type="predicted"/>
<organism evidence="3 4">
    <name type="scientific">Gymnopus androsaceus JB14</name>
    <dbReference type="NCBI Taxonomy" id="1447944"/>
    <lineage>
        <taxon>Eukaryota</taxon>
        <taxon>Fungi</taxon>
        <taxon>Dikarya</taxon>
        <taxon>Basidiomycota</taxon>
        <taxon>Agaricomycotina</taxon>
        <taxon>Agaricomycetes</taxon>
        <taxon>Agaricomycetidae</taxon>
        <taxon>Agaricales</taxon>
        <taxon>Marasmiineae</taxon>
        <taxon>Omphalotaceae</taxon>
        <taxon>Gymnopus</taxon>
    </lineage>
</organism>
<dbReference type="PROSITE" id="PS51257">
    <property type="entry name" value="PROKAR_LIPOPROTEIN"/>
    <property type="match status" value="1"/>
</dbReference>
<reference evidence="3" key="1">
    <citation type="journal article" date="2019" name="Environ. Microbiol.">
        <title>Fungal ecological strategies reflected in gene transcription - a case study of two litter decomposers.</title>
        <authorList>
            <person name="Barbi F."/>
            <person name="Kohler A."/>
            <person name="Barry K."/>
            <person name="Baskaran P."/>
            <person name="Daum C."/>
            <person name="Fauchery L."/>
            <person name="Ihrmark K."/>
            <person name="Kuo A."/>
            <person name="LaButti K."/>
            <person name="Lipzen A."/>
            <person name="Morin E."/>
            <person name="Grigoriev I.V."/>
            <person name="Henrissat B."/>
            <person name="Lindahl B."/>
            <person name="Martin F."/>
        </authorList>
    </citation>
    <scope>NUCLEOTIDE SEQUENCE</scope>
    <source>
        <strain evidence="3">JB14</strain>
    </source>
</reference>
<protein>
    <submittedName>
        <fullName evidence="3">Uncharacterized protein</fullName>
    </submittedName>
</protein>
<feature type="chain" id="PRO_5025578111" evidence="2">
    <location>
        <begin position="19"/>
        <end position="176"/>
    </location>
</feature>
<feature type="region of interest" description="Disordered" evidence="1">
    <location>
        <begin position="157"/>
        <end position="176"/>
    </location>
</feature>
<evidence type="ECO:0000313" key="3">
    <source>
        <dbReference type="EMBL" id="KAE9399377.1"/>
    </source>
</evidence>
<dbReference type="Proteomes" id="UP000799118">
    <property type="component" value="Unassembled WGS sequence"/>
</dbReference>
<evidence type="ECO:0000313" key="4">
    <source>
        <dbReference type="Proteomes" id="UP000799118"/>
    </source>
</evidence>
<evidence type="ECO:0000256" key="2">
    <source>
        <dbReference type="SAM" id="SignalP"/>
    </source>
</evidence>
<keyword evidence="2" id="KW-0732">Signal</keyword>
<sequence length="176" mass="18935">MRFDSAYLILGFISAACAVPFAVPENVEARSSIGSGLQSVHARTPEKLDLSFPYMPNIGPEGTDAKITDAAHKSFKELLNKAATKLDITPALLKEVNWNNVKVPYKGLKPNAAKEVTLPVSIAGPKVCTPECDGTLVIKLNVDASGKVLDSKLLGGQVEHPNKNKEEPLFEFGPEH</sequence>
<dbReference type="AlphaFoldDB" id="A0A6A4HQY6"/>
<evidence type="ECO:0000256" key="1">
    <source>
        <dbReference type="SAM" id="MobiDB-lite"/>
    </source>
</evidence>